<organism evidence="2 3">
    <name type="scientific">Paenibacillus zeisoli</name>
    <dbReference type="NCBI Taxonomy" id="2496267"/>
    <lineage>
        <taxon>Bacteria</taxon>
        <taxon>Bacillati</taxon>
        <taxon>Bacillota</taxon>
        <taxon>Bacilli</taxon>
        <taxon>Bacillales</taxon>
        <taxon>Paenibacillaceae</taxon>
        <taxon>Paenibacillus</taxon>
    </lineage>
</organism>
<proteinExistence type="predicted"/>
<sequence>MKKLAAITATLALSAAFATAASAETAPVTTTNSTGTSTTTSTPVVTSTTVSSPIIVNDLIVANPPKKWEVFKVTTFYKDPNGKAWGKLDPQVLEPTGQIIGDWVEIYTWLGKGWVWAPNYTK</sequence>
<evidence type="ECO:0000313" key="3">
    <source>
        <dbReference type="Proteomes" id="UP000272464"/>
    </source>
</evidence>
<reference evidence="2 3" key="1">
    <citation type="submission" date="2018-12" db="EMBL/GenBank/DDBJ databases">
        <authorList>
            <person name="Sun L."/>
            <person name="Chen Z."/>
        </authorList>
    </citation>
    <scope>NUCLEOTIDE SEQUENCE [LARGE SCALE GENOMIC DNA]</scope>
    <source>
        <strain evidence="2 3">3-5-3</strain>
    </source>
</reference>
<dbReference type="Proteomes" id="UP000272464">
    <property type="component" value="Unassembled WGS sequence"/>
</dbReference>
<evidence type="ECO:0000256" key="1">
    <source>
        <dbReference type="SAM" id="SignalP"/>
    </source>
</evidence>
<keyword evidence="3" id="KW-1185">Reference proteome</keyword>
<evidence type="ECO:0008006" key="4">
    <source>
        <dbReference type="Google" id="ProtNLM"/>
    </source>
</evidence>
<keyword evidence="1" id="KW-0732">Signal</keyword>
<gene>
    <name evidence="2" type="ORF">EJP77_16195</name>
</gene>
<dbReference type="AlphaFoldDB" id="A0A433X4E7"/>
<feature type="chain" id="PRO_5039269527" description="SH3 domain-containing protein" evidence="1">
    <location>
        <begin position="21"/>
        <end position="122"/>
    </location>
</feature>
<name>A0A433X4E7_9BACL</name>
<evidence type="ECO:0000313" key="2">
    <source>
        <dbReference type="EMBL" id="RUT28946.1"/>
    </source>
</evidence>
<dbReference type="EMBL" id="RZNX01000008">
    <property type="protein sequence ID" value="RUT28946.1"/>
    <property type="molecule type" value="Genomic_DNA"/>
</dbReference>
<accession>A0A433X4E7</accession>
<dbReference type="RefSeq" id="WP_127200294.1">
    <property type="nucleotide sequence ID" value="NZ_RZNX01000008.1"/>
</dbReference>
<protein>
    <recommendedName>
        <fullName evidence="4">SH3 domain-containing protein</fullName>
    </recommendedName>
</protein>
<dbReference type="OrthoDB" id="2666323at2"/>
<comment type="caution">
    <text evidence="2">The sequence shown here is derived from an EMBL/GenBank/DDBJ whole genome shotgun (WGS) entry which is preliminary data.</text>
</comment>
<feature type="signal peptide" evidence="1">
    <location>
        <begin position="1"/>
        <end position="20"/>
    </location>
</feature>